<dbReference type="EMBL" id="LR798413">
    <property type="protein sequence ID" value="CAB5229946.1"/>
    <property type="molecule type" value="Genomic_DNA"/>
</dbReference>
<sequence>MSDHDGDFQPIRSGIYTVGYFGTCSCGWTGGEQPRPPRAILDHFYHLLNIAEWSTS</sequence>
<accession>A0A6J5QLQ6</accession>
<evidence type="ECO:0000313" key="4">
    <source>
        <dbReference type="EMBL" id="CAB4191007.1"/>
    </source>
</evidence>
<dbReference type="EMBL" id="LR797074">
    <property type="protein sequence ID" value="CAB4185293.1"/>
    <property type="molecule type" value="Genomic_DNA"/>
</dbReference>
<reference evidence="2" key="1">
    <citation type="submission" date="2020-05" db="EMBL/GenBank/DDBJ databases">
        <authorList>
            <person name="Chiriac C."/>
            <person name="Salcher M."/>
            <person name="Ghai R."/>
            <person name="Kavagutti S V."/>
        </authorList>
    </citation>
    <scope>NUCLEOTIDE SEQUENCE</scope>
</reference>
<protein>
    <submittedName>
        <fullName evidence="2">Uncharacterized protein</fullName>
    </submittedName>
</protein>
<evidence type="ECO:0000313" key="1">
    <source>
        <dbReference type="EMBL" id="CAB4173478.1"/>
    </source>
</evidence>
<evidence type="ECO:0000313" key="5">
    <source>
        <dbReference type="EMBL" id="CAB5229946.1"/>
    </source>
</evidence>
<organism evidence="2">
    <name type="scientific">uncultured Caudovirales phage</name>
    <dbReference type="NCBI Taxonomy" id="2100421"/>
    <lineage>
        <taxon>Viruses</taxon>
        <taxon>Duplodnaviria</taxon>
        <taxon>Heunggongvirae</taxon>
        <taxon>Uroviricota</taxon>
        <taxon>Caudoviricetes</taxon>
        <taxon>Peduoviridae</taxon>
        <taxon>Maltschvirus</taxon>
        <taxon>Maltschvirus maltsch</taxon>
    </lineage>
</organism>
<evidence type="ECO:0000313" key="3">
    <source>
        <dbReference type="EMBL" id="CAB4188338.1"/>
    </source>
</evidence>
<evidence type="ECO:0000313" key="2">
    <source>
        <dbReference type="EMBL" id="CAB4185293.1"/>
    </source>
</evidence>
<gene>
    <name evidence="2" type="ORF">UFOVP1120_31</name>
    <name evidence="3" type="ORF">UFOVP1183_25</name>
    <name evidence="4" type="ORF">UFOVP1227_8</name>
    <name evidence="5" type="ORF">UFOVP1571_31</name>
    <name evidence="1" type="ORF">UFOVP955_7</name>
</gene>
<proteinExistence type="predicted"/>
<dbReference type="EMBL" id="LR796904">
    <property type="protein sequence ID" value="CAB4173478.1"/>
    <property type="molecule type" value="Genomic_DNA"/>
</dbReference>
<dbReference type="EMBL" id="LR797125">
    <property type="protein sequence ID" value="CAB4188338.1"/>
    <property type="molecule type" value="Genomic_DNA"/>
</dbReference>
<name>A0A6J5QLQ6_9CAUD</name>
<dbReference type="EMBL" id="LR797172">
    <property type="protein sequence ID" value="CAB4191007.1"/>
    <property type="molecule type" value="Genomic_DNA"/>
</dbReference>